<dbReference type="Proteomes" id="UP000184108">
    <property type="component" value="Unassembled WGS sequence"/>
</dbReference>
<organism evidence="2 3">
    <name type="scientific">Chryseobacterium vrystaatense</name>
    <dbReference type="NCBI Taxonomy" id="307480"/>
    <lineage>
        <taxon>Bacteria</taxon>
        <taxon>Pseudomonadati</taxon>
        <taxon>Bacteroidota</taxon>
        <taxon>Flavobacteriia</taxon>
        <taxon>Flavobacteriales</taxon>
        <taxon>Weeksellaceae</taxon>
        <taxon>Chryseobacterium group</taxon>
        <taxon>Chryseobacterium</taxon>
    </lineage>
</organism>
<dbReference type="InterPro" id="IPR052918">
    <property type="entry name" value="Motility_Chemotaxis_Reg"/>
</dbReference>
<dbReference type="EMBL" id="FQVE01000011">
    <property type="protein sequence ID" value="SHH05929.1"/>
    <property type="molecule type" value="Genomic_DNA"/>
</dbReference>
<accession>A0A1M5PWT3</accession>
<dbReference type="Pfam" id="PF25778">
    <property type="entry name" value="DUF7948"/>
    <property type="match status" value="1"/>
</dbReference>
<evidence type="ECO:0000259" key="1">
    <source>
        <dbReference type="Pfam" id="PF25778"/>
    </source>
</evidence>
<name>A0A1M5PWT3_9FLAO</name>
<dbReference type="InterPro" id="IPR026341">
    <property type="entry name" value="T9SS_type_B"/>
</dbReference>
<dbReference type="RefSeq" id="WP_073175860.1">
    <property type="nucleotide sequence ID" value="NZ_FQVE01000011.1"/>
</dbReference>
<evidence type="ECO:0000313" key="3">
    <source>
        <dbReference type="Proteomes" id="UP000184108"/>
    </source>
</evidence>
<proteinExistence type="predicted"/>
<sequence length="1338" mass="146348">MQKILFLFTIFNCALLFSQNKSLKDTEYFFYENKGQIIDQDGKNNPAVKYLFHSNGLNVQLKKTGFSYDVYQLEKIKENNSDKKQNLSDQKQVKVKYKYHRVDIDLVNSNPNVEIVPEDQSPDYENFYNIPGTPNGVTHVYRFRKVTYKNIYSNIDLVFFKPADTLKPIEYNFIVKPGGKVSDIKMKFNGIKTSLKDNKIVMNLRFGAMQENIPLSWLIDNNSKRETTIKFREIEKDIYGFLGTQNSYDKTLIIDPVPTPLWIKNLPNWVWHSENSYYKIFANANQEVYTSLTTIAAFNVATNTYTVMDFNSQNYGYVSKFDSSGNKIWGVFLGNHHSSGDESNVLKDMAINSSNEIYVVGHARDSQGGVNTITTPGAHKEHSTYMGPFASYANMDAFIIKLNDSGTRVWGTYFGGEQSETINSLVLDSNENLIFGGQANGNNGIATPNAAVPNNLNIYNGVSFIAKFSPSGSQIYGSYFNLTAGIKKLDRDNFNNIYIAGNVDRSYNTSGQGTAGTHQQTIIGDGNAYLAKMDSNFQFLWATYYGGKNAYGLQHNYNEGRTTVSDLKIDKDNNVILLGDTDSNEKISTPGTHQTVRTSNLGNDIFLAKFNSSGNQIWGTYFGATTTNSVSDDLSLGLSVDDSNNLVFAGQTSNNIQIATPNGFLPSNTGGHSGFFTKFSTIGNQIWGSYFYRTINTIYAKSSNIYILGGANTTNNLAKFYDCTTGISVTSNSPVCTDSTVQLNATGGTTYNWTGPNGFTSNLQNPTIPNATTTHSGIYTCQVSGSGACDGSLTVNVVVGDNLAPVPNITNLPMITGDCNTVITNFPTATDNCAGAIIATTTDPLAYSVPGTYTIHWNYNDGNGNITTQNQNVTVNTVQTPTSNAIQTFCATNNPRISDLQITGQNIKWYDAAGNVLTSTAPIINGQTYHASQTISGCESSKIAVQVTINSTPKPIANAAQDFCASASPTLNSLAAAGTSIIFYSASGSILPINTPLVHGQTYFATQTLNGCESEKLAISVTLSLNNVPATNYTEVICNNTTGNTMNVNLHSYESSIITNPGSYIFTYTDSTGNIITNPANHILNNGTTVIIVKVATADGCFNNVRLTLTLNPKPIIELSDKVDFCEGKNITLNAGSGFASYLWSTGTTSQSITVSAPGTYTVTVKNAFGCENTKSIQVTYSVLATIVAVNISNNTATVVLSAVGNYEYSLDNFTWQDSNIFTNLASGEYTAYVRTKSGCIIGQKKFSIFNIQNAITPNGDGNNDTWKINGLESYPGTEIYLYDRKGFVILKEIITKKPFVWDGKYHQQPVATGNYWYTIKVSDGRTYSGWLLVKNRD</sequence>
<dbReference type="Pfam" id="PF13585">
    <property type="entry name" value="CHU_C"/>
    <property type="match status" value="1"/>
</dbReference>
<dbReference type="PANTHER" id="PTHR35580:SF1">
    <property type="entry name" value="PHYTASE-LIKE DOMAIN-CONTAINING PROTEIN"/>
    <property type="match status" value="1"/>
</dbReference>
<dbReference type="InterPro" id="IPR057708">
    <property type="entry name" value="DUF7948"/>
</dbReference>
<evidence type="ECO:0000313" key="2">
    <source>
        <dbReference type="EMBL" id="SHH05929.1"/>
    </source>
</evidence>
<dbReference type="PANTHER" id="PTHR35580">
    <property type="entry name" value="CELL SURFACE GLYCOPROTEIN (S-LAYER PROTEIN)-LIKE PROTEIN"/>
    <property type="match status" value="1"/>
</dbReference>
<dbReference type="NCBIfam" id="TIGR04131">
    <property type="entry name" value="Bac_Flav_CTERM"/>
    <property type="match status" value="1"/>
</dbReference>
<reference evidence="3" key="1">
    <citation type="submission" date="2016-11" db="EMBL/GenBank/DDBJ databases">
        <authorList>
            <person name="Varghese N."/>
            <person name="Submissions S."/>
        </authorList>
    </citation>
    <scope>NUCLEOTIDE SEQUENCE [LARGE SCALE GENOMIC DNA]</scope>
    <source>
        <strain evidence="3">YR203</strain>
    </source>
</reference>
<protein>
    <submittedName>
        <fullName evidence="2">Gliding motility-associated C-terminal domain-containing protein</fullName>
    </submittedName>
</protein>
<feature type="domain" description="DUF7948" evidence="1">
    <location>
        <begin position="30"/>
        <end position="257"/>
    </location>
</feature>
<dbReference type="InterPro" id="IPR013783">
    <property type="entry name" value="Ig-like_fold"/>
</dbReference>
<dbReference type="Gene3D" id="2.60.40.10">
    <property type="entry name" value="Immunoglobulins"/>
    <property type="match status" value="2"/>
</dbReference>
<gene>
    <name evidence="2" type="ORF">SAMN02787073_0174</name>
</gene>